<dbReference type="EMBL" id="FXTY01000001">
    <property type="protein sequence ID" value="SMP00709.1"/>
    <property type="molecule type" value="Genomic_DNA"/>
</dbReference>
<evidence type="ECO:0000256" key="2">
    <source>
        <dbReference type="ARBA" id="ARBA00023125"/>
    </source>
</evidence>
<name>A0ABY1N5J6_9RHOB</name>
<organism evidence="5 6">
    <name type="scientific">Shimia sagamensis</name>
    <dbReference type="NCBI Taxonomy" id="1566352"/>
    <lineage>
        <taxon>Bacteria</taxon>
        <taxon>Pseudomonadati</taxon>
        <taxon>Pseudomonadota</taxon>
        <taxon>Alphaproteobacteria</taxon>
        <taxon>Rhodobacterales</taxon>
        <taxon>Roseobacteraceae</taxon>
    </lineage>
</organism>
<dbReference type="GO" id="GO:0003677">
    <property type="term" value="F:DNA binding"/>
    <property type="evidence" value="ECO:0007669"/>
    <property type="project" value="UniProtKB-KW"/>
</dbReference>
<keyword evidence="3" id="KW-0804">Transcription</keyword>
<evidence type="ECO:0000259" key="4">
    <source>
        <dbReference type="PROSITE" id="PS01124"/>
    </source>
</evidence>
<proteinExistence type="predicted"/>
<evidence type="ECO:0000313" key="5">
    <source>
        <dbReference type="EMBL" id="SMP00709.1"/>
    </source>
</evidence>
<dbReference type="InterPro" id="IPR018060">
    <property type="entry name" value="HTH_AraC"/>
</dbReference>
<evidence type="ECO:0000256" key="3">
    <source>
        <dbReference type="ARBA" id="ARBA00023163"/>
    </source>
</evidence>
<dbReference type="Gene3D" id="1.10.10.60">
    <property type="entry name" value="Homeodomain-like"/>
    <property type="match status" value="1"/>
</dbReference>
<evidence type="ECO:0000313" key="6">
    <source>
        <dbReference type="Proteomes" id="UP001157961"/>
    </source>
</evidence>
<dbReference type="Pfam" id="PF12833">
    <property type="entry name" value="HTH_18"/>
    <property type="match status" value="1"/>
</dbReference>
<dbReference type="PANTHER" id="PTHR47894:SF1">
    <property type="entry name" value="HTH-TYPE TRANSCRIPTIONAL REGULATOR VQSM"/>
    <property type="match status" value="1"/>
</dbReference>
<protein>
    <submittedName>
        <fullName evidence="5">AraC-type DNA-binding protein</fullName>
    </submittedName>
</protein>
<keyword evidence="1" id="KW-0805">Transcription regulation</keyword>
<dbReference type="PROSITE" id="PS01124">
    <property type="entry name" value="HTH_ARAC_FAMILY_2"/>
    <property type="match status" value="1"/>
</dbReference>
<reference evidence="5 6" key="1">
    <citation type="submission" date="2017-05" db="EMBL/GenBank/DDBJ databases">
        <authorList>
            <person name="Varghese N."/>
            <person name="Submissions S."/>
        </authorList>
    </citation>
    <scope>NUCLEOTIDE SEQUENCE [LARGE SCALE GENOMIC DNA]</scope>
    <source>
        <strain evidence="5 6">DSM 29734</strain>
    </source>
</reference>
<dbReference type="InterPro" id="IPR009057">
    <property type="entry name" value="Homeodomain-like_sf"/>
</dbReference>
<accession>A0ABY1N5J6</accession>
<dbReference type="PANTHER" id="PTHR47894">
    <property type="entry name" value="HTH-TYPE TRANSCRIPTIONAL REGULATOR GADX"/>
    <property type="match status" value="1"/>
</dbReference>
<dbReference type="SMART" id="SM00342">
    <property type="entry name" value="HTH_ARAC"/>
    <property type="match status" value="1"/>
</dbReference>
<keyword evidence="6" id="KW-1185">Reference proteome</keyword>
<keyword evidence="2 5" id="KW-0238">DNA-binding</keyword>
<dbReference type="Proteomes" id="UP001157961">
    <property type="component" value="Unassembled WGS sequence"/>
</dbReference>
<dbReference type="SUPFAM" id="SSF46689">
    <property type="entry name" value="Homeodomain-like"/>
    <property type="match status" value="1"/>
</dbReference>
<sequence length="114" mass="12964">MKASSSNTDYVDTFRLTLDMYLDRPGFTLQRFASLTGRSASSIKRALAKHGTTYQTELDARRKSRAIFLLESSDAEIQKIGTQLGYPSQPSFTRAFLRWTGMRPSECRRQSRSS</sequence>
<comment type="caution">
    <text evidence="5">The sequence shown here is derived from an EMBL/GenBank/DDBJ whole genome shotgun (WGS) entry which is preliminary data.</text>
</comment>
<feature type="domain" description="HTH araC/xylS-type" evidence="4">
    <location>
        <begin position="12"/>
        <end position="110"/>
    </location>
</feature>
<evidence type="ECO:0000256" key="1">
    <source>
        <dbReference type="ARBA" id="ARBA00023015"/>
    </source>
</evidence>
<gene>
    <name evidence="5" type="ORF">SAMN06265373_10123</name>
</gene>